<dbReference type="EMBL" id="MT142809">
    <property type="protein sequence ID" value="QJA88872.1"/>
    <property type="molecule type" value="Genomic_DNA"/>
</dbReference>
<dbReference type="AlphaFoldDB" id="A0A6M3JWQ9"/>
<proteinExistence type="predicted"/>
<dbReference type="Pfam" id="PF07505">
    <property type="entry name" value="DUF5131"/>
    <property type="match status" value="1"/>
</dbReference>
<evidence type="ECO:0008006" key="3">
    <source>
        <dbReference type="Google" id="ProtNLM"/>
    </source>
</evidence>
<organism evidence="1">
    <name type="scientific">viral metagenome</name>
    <dbReference type="NCBI Taxonomy" id="1070528"/>
    <lineage>
        <taxon>unclassified sequences</taxon>
        <taxon>metagenomes</taxon>
        <taxon>organismal metagenomes</taxon>
    </lineage>
</organism>
<sequence>MNRTKIEWCDYTINPVKGLCPMACPYCYARAMYKRFKWDETIRMDCAAIDSIHSVKTPSRIFVGSTMELFGEWIPEEYYDYIWGMVRAKPQHTFIFLTKYSGGLAKFSPFPDNCWVGVSATDEGQFLVGWHRLKAIQAKVKFFSLEPLLKPILIGEETIKQAGINWLIIGQRTPINKTTTPKLEWVEDICHAATLAGIPAFLKGNLKPLYPDDDLRQEFPK</sequence>
<evidence type="ECO:0000313" key="1">
    <source>
        <dbReference type="EMBL" id="QJA74364.1"/>
    </source>
</evidence>
<evidence type="ECO:0000313" key="2">
    <source>
        <dbReference type="EMBL" id="QJA88872.1"/>
    </source>
</evidence>
<reference evidence="1" key="1">
    <citation type="submission" date="2020-03" db="EMBL/GenBank/DDBJ databases">
        <title>The deep terrestrial virosphere.</title>
        <authorList>
            <person name="Holmfeldt K."/>
            <person name="Nilsson E."/>
            <person name="Simone D."/>
            <person name="Lopez-Fernandez M."/>
            <person name="Wu X."/>
            <person name="de Brujin I."/>
            <person name="Lundin D."/>
            <person name="Andersson A."/>
            <person name="Bertilsson S."/>
            <person name="Dopson M."/>
        </authorList>
    </citation>
    <scope>NUCLEOTIDE SEQUENCE</scope>
    <source>
        <strain evidence="1">MM415A02030</strain>
        <strain evidence="2">MM415B02664</strain>
    </source>
</reference>
<accession>A0A6M3JWQ9</accession>
<gene>
    <name evidence="1" type="ORF">MM415A02030_0009</name>
    <name evidence="2" type="ORF">MM415B02664_0009</name>
</gene>
<dbReference type="EMBL" id="MT142093">
    <property type="protein sequence ID" value="QJA74364.1"/>
    <property type="molecule type" value="Genomic_DNA"/>
</dbReference>
<protein>
    <recommendedName>
        <fullName evidence="3">Radical SAM superfamily protein</fullName>
    </recommendedName>
</protein>
<name>A0A6M3JWQ9_9ZZZZ</name>
<dbReference type="InterPro" id="IPR011101">
    <property type="entry name" value="DUF5131"/>
</dbReference>